<dbReference type="EMBL" id="JAHUTI010011078">
    <property type="protein sequence ID" value="MED6235950.1"/>
    <property type="molecule type" value="Genomic_DNA"/>
</dbReference>
<reference evidence="1 2" key="1">
    <citation type="submission" date="2021-07" db="EMBL/GenBank/DDBJ databases">
        <authorList>
            <person name="Palmer J.M."/>
        </authorList>
    </citation>
    <scope>NUCLEOTIDE SEQUENCE [LARGE SCALE GENOMIC DNA]</scope>
    <source>
        <strain evidence="1 2">AT_MEX2019</strain>
        <tissue evidence="1">Muscle</tissue>
    </source>
</reference>
<comment type="caution">
    <text evidence="1">The sequence shown here is derived from an EMBL/GenBank/DDBJ whole genome shotgun (WGS) entry which is preliminary data.</text>
</comment>
<proteinExistence type="predicted"/>
<name>A0ABU7AEW2_9TELE</name>
<protein>
    <submittedName>
        <fullName evidence="1">Uncharacterized protein</fullName>
    </submittedName>
</protein>
<accession>A0ABU7AEW2</accession>
<keyword evidence="2" id="KW-1185">Reference proteome</keyword>
<evidence type="ECO:0000313" key="1">
    <source>
        <dbReference type="EMBL" id="MED6235950.1"/>
    </source>
</evidence>
<evidence type="ECO:0000313" key="2">
    <source>
        <dbReference type="Proteomes" id="UP001345963"/>
    </source>
</evidence>
<organism evidence="1 2">
    <name type="scientific">Ataeniobius toweri</name>
    <dbReference type="NCBI Taxonomy" id="208326"/>
    <lineage>
        <taxon>Eukaryota</taxon>
        <taxon>Metazoa</taxon>
        <taxon>Chordata</taxon>
        <taxon>Craniata</taxon>
        <taxon>Vertebrata</taxon>
        <taxon>Euteleostomi</taxon>
        <taxon>Actinopterygii</taxon>
        <taxon>Neopterygii</taxon>
        <taxon>Teleostei</taxon>
        <taxon>Neoteleostei</taxon>
        <taxon>Acanthomorphata</taxon>
        <taxon>Ovalentaria</taxon>
        <taxon>Atherinomorphae</taxon>
        <taxon>Cyprinodontiformes</taxon>
        <taxon>Goodeidae</taxon>
        <taxon>Ataeniobius</taxon>
    </lineage>
</organism>
<sequence length="125" mass="13830">MCRRMYGTYPKWSQVVKRHPRQAEEAAVAKSAARSGFSLGRWKARQTIVGTGAAGNIKIVKTKIVSVFASKFSPELEAEALCAYLKPKLGLDVTCHRINTANSRYVSFKVSAECSDVTVMYNPEL</sequence>
<gene>
    <name evidence="1" type="ORF">ATANTOWER_002384</name>
</gene>
<dbReference type="Proteomes" id="UP001345963">
    <property type="component" value="Unassembled WGS sequence"/>
</dbReference>